<dbReference type="Gene3D" id="2.30.29.30">
    <property type="entry name" value="Pleckstrin-homology domain (PH domain)/Phosphotyrosine-binding domain (PTB)"/>
    <property type="match status" value="1"/>
</dbReference>
<dbReference type="GO" id="GO:0008017">
    <property type="term" value="F:microtubule binding"/>
    <property type="evidence" value="ECO:0007669"/>
    <property type="project" value="InterPro"/>
</dbReference>
<dbReference type="InterPro" id="IPR011993">
    <property type="entry name" value="PH-like_dom_sf"/>
</dbReference>
<evidence type="ECO:0008006" key="16">
    <source>
        <dbReference type="Google" id="ProtNLM"/>
    </source>
</evidence>
<dbReference type="CDD" id="cd00060">
    <property type="entry name" value="FHA"/>
    <property type="match status" value="1"/>
</dbReference>
<evidence type="ECO:0000256" key="3">
    <source>
        <dbReference type="ARBA" id="ARBA00022701"/>
    </source>
</evidence>
<accession>A0A0L0S9Y0</accession>
<dbReference type="EMBL" id="GG745334">
    <property type="protein sequence ID" value="KNE59194.1"/>
    <property type="molecule type" value="Genomic_DNA"/>
</dbReference>
<dbReference type="PROSITE" id="PS00411">
    <property type="entry name" value="KINESIN_MOTOR_1"/>
    <property type="match status" value="1"/>
</dbReference>
<evidence type="ECO:0000256" key="8">
    <source>
        <dbReference type="ARBA" id="ARBA00023212"/>
    </source>
</evidence>
<evidence type="ECO:0000313" key="14">
    <source>
        <dbReference type="EMBL" id="KNE59194.1"/>
    </source>
</evidence>
<dbReference type="Pfam" id="PF00225">
    <property type="entry name" value="Kinesin"/>
    <property type="match status" value="1"/>
</dbReference>
<dbReference type="InterPro" id="IPR032405">
    <property type="entry name" value="Kinesin_assoc"/>
</dbReference>
<dbReference type="GO" id="GO:0010970">
    <property type="term" value="P:transport along microtubule"/>
    <property type="evidence" value="ECO:0007669"/>
    <property type="project" value="UniProtKB-ARBA"/>
</dbReference>
<comment type="subcellular location">
    <subcellularLocation>
        <location evidence="1">Cytoplasm</location>
        <location evidence="1">Cytoskeleton</location>
    </subcellularLocation>
</comment>
<dbReference type="AlphaFoldDB" id="A0A0L0S9Y0"/>
<dbReference type="Gene3D" id="2.60.200.20">
    <property type="match status" value="1"/>
</dbReference>
<dbReference type="InterPro" id="IPR001849">
    <property type="entry name" value="PH_domain"/>
</dbReference>
<proteinExistence type="inferred from homology"/>
<sequence length="1253" mass="135960">MNKAKLRVREHPMLGPYVEDLTKMIVTSSDGVLRLIDTGNQLRTVASTQMNDVSSRSHAVFQIILTQKKYDEETNMSTERVSRISFVDLAGSERANSTGASGQRLKEGANINKSLSALGKVISALAELSGGASTSGGSKQRATHVPYRDSVLTWLLKDSLGGNSRTVMISCVSPASINAPESLSTLRYSDRAKQIVNKAIVNEDPNAKLIRELKAEIAELRERLAAANSPSGSPSDASPAASALNVTVTQLRDQLSASEKLMVELNETWEEKLRRTQEIAAEKERVLNELGIRIGNGQIGITSPTRYPHLLNTQPNSVNDSLVISLLPGRTTLGSGSDMSVVLAHLASCHATIWNTERAVLLQPRAPDVFINGVVVARTTLLQSGDSLRLRDYRFRYVHPRRMHNPDAAPEDAKDKEAPEAPGADPAAVVGGLLRDQFMWRRAQRALFGEVRQLCTALKKANVMAKELDRPVMYQLAIHDRALDDTTAASDRRTVRGAMNVIGGRPNDLSLAVRVYDLATNAVGMWSVADFNQRLDAMEQIYSHNTQPDRDPFLPDHAPRGQVTWPDVFVDPESKHTMSLVGVARIPVVERCASERGGLSMHARIVATHQYMTILGTLHVRVAVNDARVDLTIMELSGVSDAVDDWTIAVRVQETVQWTDTMHEFGTGTIPYLSILSFPLAGDSTDEPVVHVRVFGRYTVPLAPLALREVAQQPRQAPTTDRVTSPQASTGSLPSANQSQPAQQVIRGGKPLSLPILKQTQVQRAGLLVSEVECAWDSSLHDFFYLNRATPARGSPDTGYLMATVTVGMAAGWTLVHEVRMISERPVGRAFGPPASSYPYEINIYARVAQVNVALRNGISIPALSPITEPGEESEAAPPPVPPKTPPEPEPVELSPTPRNWPLSPLPKAETRLSNRTPPPPPVPPKSAYRPPRYLSPHVSPIDRVKSPSRLTIVSTTPTSSPPPSPLPPATSNGTMAVSASRPSLDSLDEGSELGSATGSSAGGSPMSPVGDPRLWALTGAGIQSGLSTPAGSRHGSESGEGAELADDQTSDETRRPDSVPSSASLLLQTVVSMWSRPSLVRVLPADARVHLFSQTPSARKENMLCDLVGSLPHVTKRGYLLHHVGSNWVKMWVVIRRPFVFLYETNDELTEVGFVHLINAKLEYQRDAAAGSEAALVFALQTPDFSYYFKTGSEDELVTWISSVDPLHVAALQSNRQSMTISRKRGPGQRSSIADLAAAFFRRSSSASFVSH</sequence>
<evidence type="ECO:0000313" key="15">
    <source>
        <dbReference type="Proteomes" id="UP000054350"/>
    </source>
</evidence>
<feature type="compositionally biased region" description="Pro residues" evidence="11">
    <location>
        <begin position="960"/>
        <end position="969"/>
    </location>
</feature>
<dbReference type="SUPFAM" id="SSF49879">
    <property type="entry name" value="SMAD/FHA domain"/>
    <property type="match status" value="1"/>
</dbReference>
<dbReference type="SUPFAM" id="SSF52540">
    <property type="entry name" value="P-loop containing nucleoside triphosphate hydrolases"/>
    <property type="match status" value="1"/>
</dbReference>
<keyword evidence="3" id="KW-0493">Microtubule</keyword>
<protein>
    <recommendedName>
        <fullName evidence="16">Kinesin motor domain-containing protein</fullName>
    </recommendedName>
</protein>
<evidence type="ECO:0000256" key="6">
    <source>
        <dbReference type="ARBA" id="ARBA00023054"/>
    </source>
</evidence>
<feature type="compositionally biased region" description="Polar residues" evidence="11">
    <location>
        <begin position="713"/>
        <end position="743"/>
    </location>
</feature>
<dbReference type="Gene3D" id="3.40.850.10">
    <property type="entry name" value="Kinesin motor domain"/>
    <property type="match status" value="1"/>
</dbReference>
<dbReference type="InterPro" id="IPR027417">
    <property type="entry name" value="P-loop_NTPase"/>
</dbReference>
<dbReference type="Pfam" id="PF16183">
    <property type="entry name" value="Kinesin_assoc"/>
    <property type="match status" value="1"/>
</dbReference>
<reference evidence="15" key="2">
    <citation type="submission" date="2009-11" db="EMBL/GenBank/DDBJ databases">
        <title>The Genome Sequence of Allomyces macrogynus strain ATCC 38327.</title>
        <authorList>
            <consortium name="The Broad Institute Genome Sequencing Platform"/>
            <person name="Russ C."/>
            <person name="Cuomo C."/>
            <person name="Shea T."/>
            <person name="Young S.K."/>
            <person name="Zeng Q."/>
            <person name="Koehrsen M."/>
            <person name="Haas B."/>
            <person name="Borodovsky M."/>
            <person name="Guigo R."/>
            <person name="Alvarado L."/>
            <person name="Berlin A."/>
            <person name="Borenstein D."/>
            <person name="Chen Z."/>
            <person name="Engels R."/>
            <person name="Freedman E."/>
            <person name="Gellesch M."/>
            <person name="Goldberg J."/>
            <person name="Griggs A."/>
            <person name="Gujja S."/>
            <person name="Heiman D."/>
            <person name="Hepburn T."/>
            <person name="Howarth C."/>
            <person name="Jen D."/>
            <person name="Larson L."/>
            <person name="Lewis B."/>
            <person name="Mehta T."/>
            <person name="Park D."/>
            <person name="Pearson M."/>
            <person name="Roberts A."/>
            <person name="Saif S."/>
            <person name="Shenoy N."/>
            <person name="Sisk P."/>
            <person name="Stolte C."/>
            <person name="Sykes S."/>
            <person name="Walk T."/>
            <person name="White J."/>
            <person name="Yandava C."/>
            <person name="Burger G."/>
            <person name="Gray M.W."/>
            <person name="Holland P.W.H."/>
            <person name="King N."/>
            <person name="Lang F.B.F."/>
            <person name="Roger A.J."/>
            <person name="Ruiz-Trillo I."/>
            <person name="Lander E."/>
            <person name="Nusbaum C."/>
        </authorList>
    </citation>
    <scope>NUCLEOTIDE SEQUENCE [LARGE SCALE GENOMIC DNA]</scope>
    <source>
        <strain evidence="15">ATCC 38327</strain>
    </source>
</reference>
<feature type="region of interest" description="Disordered" evidence="11">
    <location>
        <begin position="866"/>
        <end position="1062"/>
    </location>
</feature>
<dbReference type="VEuPathDB" id="FungiDB:AMAG_18121"/>
<name>A0A0L0S9Y0_ALLM3</name>
<dbReference type="Pfam" id="PF00169">
    <property type="entry name" value="PH"/>
    <property type="match status" value="1"/>
</dbReference>
<dbReference type="InterPro" id="IPR001752">
    <property type="entry name" value="Kinesin_motor_dom"/>
</dbReference>
<dbReference type="Proteomes" id="UP000054350">
    <property type="component" value="Unassembled WGS sequence"/>
</dbReference>
<dbReference type="InterPro" id="IPR008984">
    <property type="entry name" value="SMAD_FHA_dom_sf"/>
</dbReference>
<keyword evidence="5" id="KW-0067">ATP-binding</keyword>
<feature type="domain" description="PH" evidence="12">
    <location>
        <begin position="1114"/>
        <end position="1210"/>
    </location>
</feature>
<dbReference type="GO" id="GO:0005874">
    <property type="term" value="C:microtubule"/>
    <property type="evidence" value="ECO:0007669"/>
    <property type="project" value="UniProtKB-KW"/>
</dbReference>
<dbReference type="InterPro" id="IPR019821">
    <property type="entry name" value="Kinesin_motor_CS"/>
</dbReference>
<evidence type="ECO:0000256" key="5">
    <source>
        <dbReference type="ARBA" id="ARBA00022840"/>
    </source>
</evidence>
<organism evidence="14 15">
    <name type="scientific">Allomyces macrogynus (strain ATCC 38327)</name>
    <name type="common">Allomyces javanicus var. macrogynus</name>
    <dbReference type="NCBI Taxonomy" id="578462"/>
    <lineage>
        <taxon>Eukaryota</taxon>
        <taxon>Fungi</taxon>
        <taxon>Fungi incertae sedis</taxon>
        <taxon>Blastocladiomycota</taxon>
        <taxon>Blastocladiomycetes</taxon>
        <taxon>Blastocladiales</taxon>
        <taxon>Blastocladiaceae</taxon>
        <taxon>Allomyces</taxon>
    </lineage>
</organism>
<evidence type="ECO:0000256" key="7">
    <source>
        <dbReference type="ARBA" id="ARBA00023175"/>
    </source>
</evidence>
<keyword evidence="15" id="KW-1185">Reference proteome</keyword>
<keyword evidence="6 10" id="KW-0175">Coiled coil</keyword>
<evidence type="ECO:0000256" key="11">
    <source>
        <dbReference type="SAM" id="MobiDB-lite"/>
    </source>
</evidence>
<evidence type="ECO:0000256" key="1">
    <source>
        <dbReference type="ARBA" id="ARBA00004245"/>
    </source>
</evidence>
<comment type="caution">
    <text evidence="9">Lacks conserved residue(s) required for the propagation of feature annotation.</text>
</comment>
<dbReference type="SMART" id="SM00233">
    <property type="entry name" value="PH"/>
    <property type="match status" value="1"/>
</dbReference>
<dbReference type="FunFam" id="3.40.850.10:FF:000167">
    <property type="entry name" value="Uncharacterized protein"/>
    <property type="match status" value="1"/>
</dbReference>
<dbReference type="PROSITE" id="PS50067">
    <property type="entry name" value="KINESIN_MOTOR_2"/>
    <property type="match status" value="1"/>
</dbReference>
<dbReference type="Gene3D" id="6.10.250.2520">
    <property type="match status" value="1"/>
</dbReference>
<dbReference type="PROSITE" id="PS50003">
    <property type="entry name" value="PH_DOMAIN"/>
    <property type="match status" value="1"/>
</dbReference>
<dbReference type="PRINTS" id="PR00380">
    <property type="entry name" value="KINESINHEAVY"/>
</dbReference>
<reference evidence="14 15" key="1">
    <citation type="submission" date="2009-11" db="EMBL/GenBank/DDBJ databases">
        <title>Annotation of Allomyces macrogynus ATCC 38327.</title>
        <authorList>
            <consortium name="The Broad Institute Genome Sequencing Platform"/>
            <person name="Russ C."/>
            <person name="Cuomo C."/>
            <person name="Burger G."/>
            <person name="Gray M.W."/>
            <person name="Holland P.W.H."/>
            <person name="King N."/>
            <person name="Lang F.B.F."/>
            <person name="Roger A.J."/>
            <person name="Ruiz-Trillo I."/>
            <person name="Young S.K."/>
            <person name="Zeng Q."/>
            <person name="Gargeya S."/>
            <person name="Fitzgerald M."/>
            <person name="Haas B."/>
            <person name="Abouelleil A."/>
            <person name="Alvarado L."/>
            <person name="Arachchi H.M."/>
            <person name="Berlin A."/>
            <person name="Chapman S.B."/>
            <person name="Gearin G."/>
            <person name="Goldberg J."/>
            <person name="Griggs A."/>
            <person name="Gujja S."/>
            <person name="Hansen M."/>
            <person name="Heiman D."/>
            <person name="Howarth C."/>
            <person name="Larimer J."/>
            <person name="Lui A."/>
            <person name="MacDonald P.J.P."/>
            <person name="McCowen C."/>
            <person name="Montmayeur A."/>
            <person name="Murphy C."/>
            <person name="Neiman D."/>
            <person name="Pearson M."/>
            <person name="Priest M."/>
            <person name="Roberts A."/>
            <person name="Saif S."/>
            <person name="Shea T."/>
            <person name="Sisk P."/>
            <person name="Stolte C."/>
            <person name="Sykes S."/>
            <person name="Wortman J."/>
            <person name="Nusbaum C."/>
            <person name="Birren B."/>
        </authorList>
    </citation>
    <scope>NUCLEOTIDE SEQUENCE [LARGE SCALE GENOMIC DNA]</scope>
    <source>
        <strain evidence="14 15">ATCC 38327</strain>
    </source>
</reference>
<feature type="coiled-coil region" evidence="10">
    <location>
        <begin position="210"/>
        <end position="286"/>
    </location>
</feature>
<dbReference type="InterPro" id="IPR036961">
    <property type="entry name" value="Kinesin_motor_dom_sf"/>
</dbReference>
<dbReference type="PANTHER" id="PTHR47117">
    <property type="entry name" value="STAR-RELATED LIPID TRANSFER PROTEIN 9"/>
    <property type="match status" value="1"/>
</dbReference>
<feature type="compositionally biased region" description="Polar residues" evidence="11">
    <location>
        <begin position="973"/>
        <end position="984"/>
    </location>
</feature>
<feature type="compositionally biased region" description="Low complexity" evidence="11">
    <location>
        <begin position="993"/>
        <end position="1011"/>
    </location>
</feature>
<keyword evidence="7" id="KW-0505">Motor protein</keyword>
<dbReference type="eggNOG" id="KOG0245">
    <property type="taxonomic scope" value="Eukaryota"/>
</dbReference>
<dbReference type="GO" id="GO:0005524">
    <property type="term" value="F:ATP binding"/>
    <property type="evidence" value="ECO:0007669"/>
    <property type="project" value="UniProtKB-KW"/>
</dbReference>
<feature type="region of interest" description="Disordered" evidence="11">
    <location>
        <begin position="403"/>
        <end position="425"/>
    </location>
</feature>
<evidence type="ECO:0000259" key="13">
    <source>
        <dbReference type="PROSITE" id="PS50067"/>
    </source>
</evidence>
<evidence type="ECO:0000259" key="12">
    <source>
        <dbReference type="PROSITE" id="PS50003"/>
    </source>
</evidence>
<evidence type="ECO:0000256" key="4">
    <source>
        <dbReference type="ARBA" id="ARBA00022741"/>
    </source>
</evidence>
<evidence type="ECO:0000256" key="2">
    <source>
        <dbReference type="ARBA" id="ARBA00022490"/>
    </source>
</evidence>
<feature type="compositionally biased region" description="Pro residues" evidence="11">
    <location>
        <begin position="877"/>
        <end position="889"/>
    </location>
</feature>
<dbReference type="GO" id="GO:0003777">
    <property type="term" value="F:microtubule motor activity"/>
    <property type="evidence" value="ECO:0007669"/>
    <property type="project" value="InterPro"/>
</dbReference>
<evidence type="ECO:0000256" key="10">
    <source>
        <dbReference type="SAM" id="Coils"/>
    </source>
</evidence>
<dbReference type="SMART" id="SM00129">
    <property type="entry name" value="KISc"/>
    <property type="match status" value="1"/>
</dbReference>
<keyword evidence="4" id="KW-0547">Nucleotide-binding</keyword>
<dbReference type="STRING" id="578462.A0A0L0S9Y0"/>
<evidence type="ECO:0000256" key="9">
    <source>
        <dbReference type="PROSITE-ProRule" id="PRU00283"/>
    </source>
</evidence>
<gene>
    <name evidence="14" type="ORF">AMAG_18121</name>
</gene>
<keyword evidence="2" id="KW-0963">Cytoplasm</keyword>
<feature type="region of interest" description="Disordered" evidence="11">
    <location>
        <begin position="710"/>
        <end position="744"/>
    </location>
</feature>
<comment type="similarity">
    <text evidence="9">Belongs to the TRAFAC class myosin-kinesin ATPase superfamily. Kinesin family.</text>
</comment>
<feature type="domain" description="Kinesin motor" evidence="13">
    <location>
        <begin position="1"/>
        <end position="195"/>
    </location>
</feature>
<keyword evidence="8" id="KW-0206">Cytoskeleton</keyword>
<dbReference type="SUPFAM" id="SSF50729">
    <property type="entry name" value="PH domain-like"/>
    <property type="match status" value="1"/>
</dbReference>
<dbReference type="OrthoDB" id="3176171at2759"/>